<accession>A0A1Q3EE84</accession>
<keyword evidence="2" id="KW-1185">Reference proteome</keyword>
<dbReference type="AlphaFoldDB" id="A0A1Q3EE84"/>
<evidence type="ECO:0000313" key="2">
    <source>
        <dbReference type="Proteomes" id="UP000188533"/>
    </source>
</evidence>
<protein>
    <submittedName>
        <fullName evidence="1">Uncharacterized protein</fullName>
    </submittedName>
</protein>
<dbReference type="Proteomes" id="UP000188533">
    <property type="component" value="Unassembled WGS sequence"/>
</dbReference>
<sequence>MMSNLSFYTVSDKGVTYNIAEDGERLPIDVCWPILEQVKEENHPRLIRNLIGRQPKFAPRLTPFISTNNGKRELSWLDIDTHRDVIYIVRHMGVHSYDESPSPPAEQLARLGPPSVLVNAGIPSIVWGEDALSIVHRVPTMLFDQHILVESTQLHAAAQAICGALPYSRKLVDERESWKDYSMTNKIKPYAFSFNDETLFLEHNNVQAAWEKDQPQQILLHDSSVFHIDAQDYSRTCLNPRPPSTEPAITDIRFPTLVAFFDAIIDTLNEPPLPFNHRKFESWLGTMMSYLSFYTVANTGGIFDIAEDGERLPIDACWPILEQVKEENRPRLIRNFIGRRLDPQNTRIEREDIKRDVCQHKGIAYHPPTRRILFDPYYADRNLPEPKCAPRLTPFISTSNGKRELFWRPLARYSSIAAKLVRY</sequence>
<organism evidence="1 2">
    <name type="scientific">Lentinula edodes</name>
    <name type="common">Shiitake mushroom</name>
    <name type="synonym">Lentinus edodes</name>
    <dbReference type="NCBI Taxonomy" id="5353"/>
    <lineage>
        <taxon>Eukaryota</taxon>
        <taxon>Fungi</taxon>
        <taxon>Dikarya</taxon>
        <taxon>Basidiomycota</taxon>
        <taxon>Agaricomycotina</taxon>
        <taxon>Agaricomycetes</taxon>
        <taxon>Agaricomycetidae</taxon>
        <taxon>Agaricales</taxon>
        <taxon>Marasmiineae</taxon>
        <taxon>Omphalotaceae</taxon>
        <taxon>Lentinula</taxon>
    </lineage>
</organism>
<gene>
    <name evidence="1" type="ORF">LENED_007374</name>
</gene>
<comment type="caution">
    <text evidence="1">The sequence shown here is derived from an EMBL/GenBank/DDBJ whole genome shotgun (WGS) entry which is preliminary data.</text>
</comment>
<evidence type="ECO:0000313" key="1">
    <source>
        <dbReference type="EMBL" id="GAW05511.1"/>
    </source>
</evidence>
<reference evidence="1 2" key="2">
    <citation type="submission" date="2017-02" db="EMBL/GenBank/DDBJ databases">
        <title>A genome survey and senescence transcriptome analysis in Lentinula edodes.</title>
        <authorList>
            <person name="Sakamoto Y."/>
            <person name="Nakade K."/>
            <person name="Sato S."/>
            <person name="Yoshida Y."/>
            <person name="Miyazaki K."/>
            <person name="Natsume S."/>
            <person name="Konno N."/>
        </authorList>
    </citation>
    <scope>NUCLEOTIDE SEQUENCE [LARGE SCALE GENOMIC DNA]</scope>
    <source>
        <strain evidence="1 2">NBRC 111202</strain>
    </source>
</reference>
<reference evidence="1 2" key="1">
    <citation type="submission" date="2016-08" db="EMBL/GenBank/DDBJ databases">
        <authorList>
            <consortium name="Lentinula edodes genome sequencing consortium"/>
            <person name="Sakamoto Y."/>
            <person name="Nakade K."/>
            <person name="Sato S."/>
            <person name="Yoshida Y."/>
            <person name="Miyazaki K."/>
            <person name="Natsume S."/>
            <person name="Konno N."/>
        </authorList>
    </citation>
    <scope>NUCLEOTIDE SEQUENCE [LARGE SCALE GENOMIC DNA]</scope>
    <source>
        <strain evidence="1 2">NBRC 111202</strain>
    </source>
</reference>
<dbReference type="EMBL" id="BDGU01000254">
    <property type="protein sequence ID" value="GAW05511.1"/>
    <property type="molecule type" value="Genomic_DNA"/>
</dbReference>
<proteinExistence type="predicted"/>
<name>A0A1Q3EE84_LENED</name>